<evidence type="ECO:0000256" key="5">
    <source>
        <dbReference type="ARBA" id="ARBA00022840"/>
    </source>
</evidence>
<dbReference type="InterPro" id="IPR001650">
    <property type="entry name" value="Helicase_C-like"/>
</dbReference>
<dbReference type="Pfam" id="PF04408">
    <property type="entry name" value="WHD_HA2"/>
    <property type="match status" value="1"/>
</dbReference>
<dbReference type="GO" id="GO:0005524">
    <property type="term" value="F:ATP binding"/>
    <property type="evidence" value="ECO:0007669"/>
    <property type="project" value="UniProtKB-KW"/>
</dbReference>
<dbReference type="GO" id="GO:0003725">
    <property type="term" value="F:double-stranded RNA binding"/>
    <property type="evidence" value="ECO:0007669"/>
    <property type="project" value="TreeGrafter"/>
</dbReference>
<comment type="catalytic activity">
    <reaction evidence="6">
        <text>ATP + H2O = ADP + phosphate + H(+)</text>
        <dbReference type="Rhea" id="RHEA:13065"/>
        <dbReference type="ChEBI" id="CHEBI:15377"/>
        <dbReference type="ChEBI" id="CHEBI:15378"/>
        <dbReference type="ChEBI" id="CHEBI:30616"/>
        <dbReference type="ChEBI" id="CHEBI:43474"/>
        <dbReference type="ChEBI" id="CHEBI:456216"/>
        <dbReference type="EC" id="3.6.4.13"/>
    </reaction>
</comment>
<dbReference type="Gene3D" id="1.20.120.1080">
    <property type="match status" value="1"/>
</dbReference>
<evidence type="ECO:0000259" key="8">
    <source>
        <dbReference type="PROSITE" id="PS51192"/>
    </source>
</evidence>
<dbReference type="InterPro" id="IPR011709">
    <property type="entry name" value="DEAD-box_helicase_OB_fold"/>
</dbReference>
<dbReference type="Pfam" id="PF00271">
    <property type="entry name" value="Helicase_C"/>
    <property type="match status" value="1"/>
</dbReference>
<dbReference type="PANTHER" id="PTHR18934">
    <property type="entry name" value="ATP-DEPENDENT RNA HELICASE"/>
    <property type="match status" value="1"/>
</dbReference>
<accession>A0AAV8A560</accession>
<feature type="domain" description="Helicase ATP-binding" evidence="8">
    <location>
        <begin position="21"/>
        <end position="264"/>
    </location>
</feature>
<protein>
    <recommendedName>
        <fullName evidence="1">RNA helicase</fullName>
        <ecNumber evidence="1">3.6.4.13</ecNumber>
    </recommendedName>
</protein>
<dbReference type="EMBL" id="JANTQA010000015">
    <property type="protein sequence ID" value="KAJ3448551.1"/>
    <property type="molecule type" value="Genomic_DNA"/>
</dbReference>
<dbReference type="InterPro" id="IPR011545">
    <property type="entry name" value="DEAD/DEAH_box_helicase_dom"/>
</dbReference>
<dbReference type="Gene3D" id="3.40.50.300">
    <property type="entry name" value="P-loop containing nucleotide triphosphate hydrolases"/>
    <property type="match status" value="2"/>
</dbReference>
<dbReference type="FunFam" id="3.40.50.300:FF:000145">
    <property type="entry name" value="probable ATP-dependent RNA helicase DHX40"/>
    <property type="match status" value="1"/>
</dbReference>
<dbReference type="SUPFAM" id="SSF52540">
    <property type="entry name" value="P-loop containing nucleoside triphosphate hydrolases"/>
    <property type="match status" value="1"/>
</dbReference>
<keyword evidence="2" id="KW-0547">Nucleotide-binding</keyword>
<dbReference type="EC" id="3.6.4.13" evidence="1"/>
<evidence type="ECO:0000256" key="7">
    <source>
        <dbReference type="SAM" id="MobiDB-lite"/>
    </source>
</evidence>
<dbReference type="SMART" id="SM00847">
    <property type="entry name" value="HA2"/>
    <property type="match status" value="1"/>
</dbReference>
<dbReference type="PANTHER" id="PTHR18934:SF118">
    <property type="entry name" value="ATP-DEPENDENT RNA HELICASE DHX33"/>
    <property type="match status" value="1"/>
</dbReference>
<evidence type="ECO:0000259" key="9">
    <source>
        <dbReference type="PROSITE" id="PS51194"/>
    </source>
</evidence>
<evidence type="ECO:0000313" key="11">
    <source>
        <dbReference type="Proteomes" id="UP001146793"/>
    </source>
</evidence>
<dbReference type="InterPro" id="IPR027417">
    <property type="entry name" value="P-loop_NTPase"/>
</dbReference>
<keyword evidence="4 10" id="KW-0347">Helicase</keyword>
<name>A0AAV8A560_9EUKA</name>
<reference evidence="10" key="1">
    <citation type="submission" date="2022-08" db="EMBL/GenBank/DDBJ databases">
        <title>Novel sulphate-reducing endosymbionts in the free-living metamonad Anaeramoeba.</title>
        <authorList>
            <person name="Jerlstrom-Hultqvist J."/>
            <person name="Cepicka I."/>
            <person name="Gallot-Lavallee L."/>
            <person name="Salas-Leiva D."/>
            <person name="Curtis B.A."/>
            <person name="Zahonova K."/>
            <person name="Pipaliya S."/>
            <person name="Dacks J."/>
            <person name="Roger A.J."/>
        </authorList>
    </citation>
    <scope>NUCLEOTIDE SEQUENCE</scope>
    <source>
        <strain evidence="10">Busselton2</strain>
    </source>
</reference>
<evidence type="ECO:0000256" key="6">
    <source>
        <dbReference type="ARBA" id="ARBA00047984"/>
    </source>
</evidence>
<evidence type="ECO:0000256" key="2">
    <source>
        <dbReference type="ARBA" id="ARBA00022741"/>
    </source>
</evidence>
<dbReference type="GO" id="GO:0003724">
    <property type="term" value="F:RNA helicase activity"/>
    <property type="evidence" value="ECO:0007669"/>
    <property type="project" value="UniProtKB-EC"/>
</dbReference>
<comment type="caution">
    <text evidence="10">The sequence shown here is derived from an EMBL/GenBank/DDBJ whole genome shotgun (WGS) entry which is preliminary data.</text>
</comment>
<keyword evidence="3" id="KW-0378">Hydrolase</keyword>
<dbReference type="Pfam" id="PF00270">
    <property type="entry name" value="DEAD"/>
    <property type="match status" value="1"/>
</dbReference>
<dbReference type="GO" id="GO:0045943">
    <property type="term" value="P:positive regulation of transcription by RNA polymerase I"/>
    <property type="evidence" value="ECO:0007669"/>
    <property type="project" value="TreeGrafter"/>
</dbReference>
<feature type="region of interest" description="Disordered" evidence="7">
    <location>
        <begin position="171"/>
        <end position="230"/>
    </location>
</feature>
<gene>
    <name evidence="10" type="ORF">M0812_01032</name>
</gene>
<dbReference type="PROSITE" id="PS51192">
    <property type="entry name" value="HELICASE_ATP_BIND_1"/>
    <property type="match status" value="1"/>
</dbReference>
<dbReference type="SMART" id="SM00382">
    <property type="entry name" value="AAA"/>
    <property type="match status" value="1"/>
</dbReference>
<dbReference type="InterPro" id="IPR007502">
    <property type="entry name" value="Helicase-assoc_dom"/>
</dbReference>
<dbReference type="Pfam" id="PF07717">
    <property type="entry name" value="OB_NTP_bind"/>
    <property type="match status" value="1"/>
</dbReference>
<keyword evidence="5" id="KW-0067">ATP-binding</keyword>
<evidence type="ECO:0000256" key="1">
    <source>
        <dbReference type="ARBA" id="ARBA00012552"/>
    </source>
</evidence>
<dbReference type="AlphaFoldDB" id="A0AAV8A560"/>
<dbReference type="InterPro" id="IPR048333">
    <property type="entry name" value="HA2_WH"/>
</dbReference>
<sequence>MKNIFKERRTLPIYGGRKKIINTIKSNATTIIIGETGCGKTTQVPQYIWESKLLKRSKNKSLSPSRCMVGITQPRRVAAITLSNRVAEEMNSGVGELVGYSIRFDDRTSKKTRVKFMTDGILLREAMLDPLLSQYRIIVLDEAHERTVNTDILLALLKRIQKKRFEIAKKHDELNKRNTNNKDQKEELKSKTNQTKLKQEKENKKGKGTKKGKENKNKNKNENENEKEKTETNFGELKIVVMSATLDADQFSEYFNFAPVLYVSGRQHPIDLYYLPEPEPDYLDTVLTCILQCHLLEKEGGDILAFLTGQEEIEMAKKLLKRRARNLPISARPLEVRTLFSALHPDKQMRAFGPTKQQDARKVILSTNIAETSVTITGVRIVVDSGLVKQKARDSKAGIDRLEIVEISKESARQRMGRAGRENTGKCFRIYTEDYYHSMKETRIPEIQRTEMADILLKLIALGIPNIFELDLIDKPKVSAVRAGLKLLLRLKALNKKMQLTSLGDTMSKFPCHPMLASVLIKSAELGCLSDILTVVSLLSVQSIFFTPRGKREKVNEIKSYFASEFGDHITYLNVFETWAREGRSKKWCTENFINWRSMRRVILIRQQLQDYCVQFSLMKEEECLNLDEMRSIFNKISGNISKDKRVEAIRKTFCYGFFTNYAELQTDKTYKTSSGKIVKIHPSSVLSQIKPPSVIFNELVKTKNDYIRDVMSVRRSWVDEAVPNFLN</sequence>
<dbReference type="SMART" id="SM00487">
    <property type="entry name" value="DEXDc"/>
    <property type="match status" value="1"/>
</dbReference>
<dbReference type="CDD" id="cd18791">
    <property type="entry name" value="SF2_C_RHA"/>
    <property type="match status" value="1"/>
</dbReference>
<dbReference type="PROSITE" id="PS51194">
    <property type="entry name" value="HELICASE_CTER"/>
    <property type="match status" value="1"/>
</dbReference>
<dbReference type="Pfam" id="PF21010">
    <property type="entry name" value="HA2_C"/>
    <property type="match status" value="1"/>
</dbReference>
<organism evidence="10 11">
    <name type="scientific">Anaeramoeba flamelloides</name>
    <dbReference type="NCBI Taxonomy" id="1746091"/>
    <lineage>
        <taxon>Eukaryota</taxon>
        <taxon>Metamonada</taxon>
        <taxon>Anaeramoebidae</taxon>
        <taxon>Anaeramoeba</taxon>
    </lineage>
</organism>
<dbReference type="SMART" id="SM00490">
    <property type="entry name" value="HELICc"/>
    <property type="match status" value="1"/>
</dbReference>
<evidence type="ECO:0000256" key="4">
    <source>
        <dbReference type="ARBA" id="ARBA00022806"/>
    </source>
</evidence>
<feature type="compositionally biased region" description="Basic and acidic residues" evidence="7">
    <location>
        <begin position="197"/>
        <end position="230"/>
    </location>
</feature>
<dbReference type="GO" id="GO:0016787">
    <property type="term" value="F:hydrolase activity"/>
    <property type="evidence" value="ECO:0007669"/>
    <property type="project" value="UniProtKB-KW"/>
</dbReference>
<dbReference type="GO" id="GO:0005730">
    <property type="term" value="C:nucleolus"/>
    <property type="evidence" value="ECO:0007669"/>
    <property type="project" value="TreeGrafter"/>
</dbReference>
<evidence type="ECO:0000313" key="10">
    <source>
        <dbReference type="EMBL" id="KAJ3448551.1"/>
    </source>
</evidence>
<dbReference type="InterPro" id="IPR003593">
    <property type="entry name" value="AAA+_ATPase"/>
</dbReference>
<dbReference type="InterPro" id="IPR014001">
    <property type="entry name" value="Helicase_ATP-bd"/>
</dbReference>
<proteinExistence type="predicted"/>
<evidence type="ECO:0000256" key="3">
    <source>
        <dbReference type="ARBA" id="ARBA00022801"/>
    </source>
</evidence>
<feature type="domain" description="Helicase C-terminal" evidence="9">
    <location>
        <begin position="290"/>
        <end position="463"/>
    </location>
</feature>
<dbReference type="Proteomes" id="UP001146793">
    <property type="component" value="Unassembled WGS sequence"/>
</dbReference>
<feature type="compositionally biased region" description="Basic and acidic residues" evidence="7">
    <location>
        <begin position="171"/>
        <end position="190"/>
    </location>
</feature>